<evidence type="ECO:0000256" key="2">
    <source>
        <dbReference type="ARBA" id="ARBA00022475"/>
    </source>
</evidence>
<reference evidence="10" key="1">
    <citation type="submission" date="2009-12" db="EMBL/GenBank/DDBJ databases">
        <authorList>
            <person name="Kielak A."/>
            <person name="van Veen J.A."/>
            <person name="Kowalchuk G.A."/>
        </authorList>
    </citation>
    <scope>NUCLEOTIDE SEQUENCE</scope>
</reference>
<evidence type="ECO:0000313" key="10">
    <source>
        <dbReference type="EMBL" id="ADC35920.1"/>
    </source>
</evidence>
<feature type="transmembrane region" description="Helical" evidence="7">
    <location>
        <begin position="758"/>
        <end position="783"/>
    </location>
</feature>
<feature type="transmembrane region" description="Helical" evidence="7">
    <location>
        <begin position="367"/>
        <end position="384"/>
    </location>
</feature>
<feature type="domain" description="ABC3 transporter permease C-terminal" evidence="8">
    <location>
        <begin position="296"/>
        <end position="414"/>
    </location>
</feature>
<name>E3T6H6_9BACT</name>
<feature type="domain" description="MacB-like periplasmic core" evidence="9">
    <location>
        <begin position="22"/>
        <end position="249"/>
    </location>
</feature>
<dbReference type="InterPro" id="IPR025857">
    <property type="entry name" value="MacB_PCD"/>
</dbReference>
<comment type="subcellular location">
    <subcellularLocation>
        <location evidence="1">Cell membrane</location>
        <topology evidence="1">Multi-pass membrane protein</topology>
    </subcellularLocation>
</comment>
<dbReference type="InterPro" id="IPR017800">
    <property type="entry name" value="ADOP"/>
</dbReference>
<evidence type="ECO:0000256" key="7">
    <source>
        <dbReference type="SAM" id="Phobius"/>
    </source>
</evidence>
<keyword evidence="4 7" id="KW-1133">Transmembrane helix</keyword>
<sequence length="825" mass="88334">MRHMLKDFRHSVRQLRRTPAFTAVAVLVLALGIGANTAVFSLVNALVLQPRPGRVDQAYGVFSHDRVKQDRYQDFSYPAYVDLRDRGGVFDQLMAHTFSTVGIREGDTTKQTFASIVSANYFQTLGVTLAAGRPFTLDEERPGAKIAVAVASYSMWRKAGLSPSFIGSTIQANGTAFTVVGVAPRSFAGTMTLVSPQWFFPLGSYDTIVNEMFKQRASGLTDRGNYALNLAGQLRPGVTKERAEQALEAVARQLDTEFPGTDRDRTFVLAKLSRMGVSSRPQTDGPITGVSGLLMLMAVLVLVVACLNLANLLLARGAARRREIAIRQALGSGRRRIVQQLVVEGLTLALAGAAVGVVMGWWTTNALAAWLGSILPLGIEVVIVQSWRVVGAAAAFATLSTLFFALGPAWSLSRPTVAGDLKNESAGVTRRSKTGSFLVIGQLAVSLALVAAGGLFVRAAINVTSADPGYSLDRQLVIGLDASLAGYNEARVRSVYRSVLQAVRSTPGVERASFASTVAFGSMTEGRTVKLAATDEGVPAIFDVIGAEYFETLGVPVVRGREFTRAEEEAGPGAKLAIIDRRLARKLFAESEPIGRPVLMSPREGEQAESFIIVGIAPELKHDLFDLEAEPHVYVPYGQKFNTMMNLHIVTAPGAPSAAMLSTLRQELLHVDARLPIIDARTMVMHRDLSISAWSVRAAAALFSTFGALALLLATIGVYGLKAYDVSRRTREIGIRIALGATTGDVSRLILREGARTTIVGLAIGLLLAAGLGKLLSGILYKVSPVDPMTIVAATMVLTTAALLACYIPARRATRVAPLEALRTE</sequence>
<feature type="transmembrane region" description="Helical" evidence="7">
    <location>
        <begin position="389"/>
        <end position="410"/>
    </location>
</feature>
<feature type="domain" description="ABC3 transporter permease C-terminal" evidence="8">
    <location>
        <begin position="705"/>
        <end position="816"/>
    </location>
</feature>
<evidence type="ECO:0000256" key="1">
    <source>
        <dbReference type="ARBA" id="ARBA00004651"/>
    </source>
</evidence>
<evidence type="ECO:0000256" key="6">
    <source>
        <dbReference type="ARBA" id="ARBA00038076"/>
    </source>
</evidence>
<feature type="transmembrane region" description="Helical" evidence="7">
    <location>
        <begin position="437"/>
        <end position="457"/>
    </location>
</feature>
<dbReference type="AlphaFoldDB" id="E3T6H6"/>
<feature type="transmembrane region" description="Helical" evidence="7">
    <location>
        <begin position="789"/>
        <end position="810"/>
    </location>
</feature>
<accession>E3T6H6</accession>
<organism evidence="10">
    <name type="scientific">uncultured bacterium 59</name>
    <dbReference type="NCBI Taxonomy" id="698390"/>
    <lineage>
        <taxon>Bacteria</taxon>
        <taxon>environmental samples</taxon>
    </lineage>
</organism>
<dbReference type="GO" id="GO:0022857">
    <property type="term" value="F:transmembrane transporter activity"/>
    <property type="evidence" value="ECO:0007669"/>
    <property type="project" value="TreeGrafter"/>
</dbReference>
<reference evidence="10" key="2">
    <citation type="journal article" date="2010" name="Appl. Environ. Microbiol.">
        <title>Comparative analysis of acidobacterial genomic fragments from terrestrial and aquatic metagenomic libraries, with emphasis on acidobacteria subdivision 6.</title>
        <authorList>
            <person name="Kielak A.M."/>
            <person name="van Veen J.A."/>
            <person name="Kowalchuk G.A."/>
        </authorList>
    </citation>
    <scope>NUCLEOTIDE SEQUENCE</scope>
</reference>
<dbReference type="InterPro" id="IPR050250">
    <property type="entry name" value="Macrolide_Exporter_MacB"/>
</dbReference>
<feature type="domain" description="MacB-like periplasmic core" evidence="9">
    <location>
        <begin position="437"/>
        <end position="662"/>
    </location>
</feature>
<dbReference type="NCBIfam" id="TIGR03434">
    <property type="entry name" value="ADOP"/>
    <property type="match status" value="1"/>
</dbReference>
<proteinExistence type="inferred from homology"/>
<evidence type="ECO:0000259" key="9">
    <source>
        <dbReference type="Pfam" id="PF12704"/>
    </source>
</evidence>
<dbReference type="PANTHER" id="PTHR30572:SF4">
    <property type="entry name" value="ABC TRANSPORTER PERMEASE YTRF"/>
    <property type="match status" value="1"/>
</dbReference>
<evidence type="ECO:0000256" key="4">
    <source>
        <dbReference type="ARBA" id="ARBA00022989"/>
    </source>
</evidence>
<dbReference type="PANTHER" id="PTHR30572">
    <property type="entry name" value="MEMBRANE COMPONENT OF TRANSPORTER-RELATED"/>
    <property type="match status" value="1"/>
</dbReference>
<feature type="transmembrane region" description="Helical" evidence="7">
    <location>
        <begin position="694"/>
        <end position="721"/>
    </location>
</feature>
<dbReference type="Pfam" id="PF02687">
    <property type="entry name" value="FtsX"/>
    <property type="match status" value="2"/>
</dbReference>
<evidence type="ECO:0000256" key="5">
    <source>
        <dbReference type="ARBA" id="ARBA00023136"/>
    </source>
</evidence>
<keyword evidence="5 7" id="KW-0472">Membrane</keyword>
<feature type="transmembrane region" description="Helical" evidence="7">
    <location>
        <begin position="290"/>
        <end position="314"/>
    </location>
</feature>
<dbReference type="EMBL" id="GU260704">
    <property type="protein sequence ID" value="ADC35920.1"/>
    <property type="molecule type" value="Genomic_DNA"/>
</dbReference>
<evidence type="ECO:0000259" key="8">
    <source>
        <dbReference type="Pfam" id="PF02687"/>
    </source>
</evidence>
<dbReference type="GO" id="GO:0005886">
    <property type="term" value="C:plasma membrane"/>
    <property type="evidence" value="ECO:0007669"/>
    <property type="project" value="UniProtKB-SubCell"/>
</dbReference>
<dbReference type="InterPro" id="IPR003838">
    <property type="entry name" value="ABC3_permease_C"/>
</dbReference>
<feature type="transmembrane region" description="Helical" evidence="7">
    <location>
        <begin position="341"/>
        <end position="361"/>
    </location>
</feature>
<keyword evidence="2" id="KW-1003">Cell membrane</keyword>
<evidence type="ECO:0000256" key="3">
    <source>
        <dbReference type="ARBA" id="ARBA00022692"/>
    </source>
</evidence>
<protein>
    <submittedName>
        <fullName evidence="10">Permease</fullName>
    </submittedName>
</protein>
<dbReference type="Pfam" id="PF12704">
    <property type="entry name" value="MacB_PCD"/>
    <property type="match status" value="2"/>
</dbReference>
<keyword evidence="3 7" id="KW-0812">Transmembrane</keyword>
<comment type="similarity">
    <text evidence="6">Belongs to the ABC-4 integral membrane protein family.</text>
</comment>